<dbReference type="AlphaFoldDB" id="A0A7D7N705"/>
<proteinExistence type="predicted"/>
<sequence>MNNLLITYDLHFSGQDYQALIEKIQSLGQAKSILKSVWVLKTSLSADVVRKSLQTVMDKNDFIFVCRFDEWSAFMLEESNQFISGA</sequence>
<organism evidence="1 2">
    <name type="scientific">Neisseria shayeganii</name>
    <dbReference type="NCBI Taxonomy" id="607712"/>
    <lineage>
        <taxon>Bacteria</taxon>
        <taxon>Pseudomonadati</taxon>
        <taxon>Pseudomonadota</taxon>
        <taxon>Betaproteobacteria</taxon>
        <taxon>Neisseriales</taxon>
        <taxon>Neisseriaceae</taxon>
        <taxon>Neisseria</taxon>
    </lineage>
</organism>
<reference evidence="1 2" key="1">
    <citation type="submission" date="2020-07" db="EMBL/GenBank/DDBJ databases">
        <title>Genomic diversity of species in the Neisseriaceae family.</title>
        <authorList>
            <person name="Vincent A.T."/>
            <person name="Bernet E."/>
            <person name="Veyrier F.J."/>
        </authorList>
    </citation>
    <scope>NUCLEOTIDE SEQUENCE [LARGE SCALE GENOMIC DNA]</scope>
    <source>
        <strain evidence="1 2">DSM 22244</strain>
    </source>
</reference>
<evidence type="ECO:0000313" key="1">
    <source>
        <dbReference type="EMBL" id="QMT41263.1"/>
    </source>
</evidence>
<dbReference type="Proteomes" id="UP000514752">
    <property type="component" value="Chromosome"/>
</dbReference>
<evidence type="ECO:0008006" key="3">
    <source>
        <dbReference type="Google" id="ProtNLM"/>
    </source>
</evidence>
<dbReference type="RefSeq" id="WP_182122807.1">
    <property type="nucleotide sequence ID" value="NZ_CP059567.1"/>
</dbReference>
<name>A0A7D7N705_9NEIS</name>
<protein>
    <recommendedName>
        <fullName evidence="3">CRISPR-associated protein Cas2</fullName>
    </recommendedName>
</protein>
<dbReference type="KEGG" id="nsg:H3L94_04345"/>
<accession>A0A7D7N705</accession>
<gene>
    <name evidence="1" type="ORF">H3L94_04345</name>
</gene>
<evidence type="ECO:0000313" key="2">
    <source>
        <dbReference type="Proteomes" id="UP000514752"/>
    </source>
</evidence>
<dbReference type="EMBL" id="CP059567">
    <property type="protein sequence ID" value="QMT41263.1"/>
    <property type="molecule type" value="Genomic_DNA"/>
</dbReference>